<reference evidence="7" key="1">
    <citation type="submission" date="2018-02" db="EMBL/GenBank/DDBJ databases">
        <authorList>
            <person name="Hausmann B."/>
        </authorList>
    </citation>
    <scope>NUCLEOTIDE SEQUENCE [LARGE SCALE GENOMIC DNA]</scope>
    <source>
        <strain evidence="7">Peat soil MAG SbF1</strain>
    </source>
</reference>
<proteinExistence type="predicted"/>
<dbReference type="PROSITE" id="PS51186">
    <property type="entry name" value="GNAT"/>
    <property type="match status" value="1"/>
</dbReference>
<keyword evidence="2 6" id="KW-0012">Acyltransferase</keyword>
<dbReference type="Pfam" id="PF13420">
    <property type="entry name" value="Acetyltransf_4"/>
    <property type="match status" value="1"/>
</dbReference>
<gene>
    <name evidence="6" type="primary">yncA</name>
    <name evidence="6" type="ORF">SBF1_1210028</name>
</gene>
<accession>A0A2U3K186</accession>
<protein>
    <submittedName>
        <fullName evidence="6">N-acyltransferase YncA</fullName>
        <ecNumber evidence="6">2.3.1.-</ecNumber>
    </submittedName>
</protein>
<evidence type="ECO:0000259" key="5">
    <source>
        <dbReference type="PROSITE" id="PS51186"/>
    </source>
</evidence>
<name>A0A2U3K186_9FIRM</name>
<dbReference type="FunFam" id="3.40.630.30:FF:000026">
    <property type="entry name" value="Phosphinothricin acetyltransferase"/>
    <property type="match status" value="1"/>
</dbReference>
<dbReference type="Gene3D" id="3.40.630.30">
    <property type="match status" value="1"/>
</dbReference>
<dbReference type="SUPFAM" id="SSF55729">
    <property type="entry name" value="Acyl-CoA N-acyltransferases (Nat)"/>
    <property type="match status" value="1"/>
</dbReference>
<evidence type="ECO:0000313" key="6">
    <source>
        <dbReference type="EMBL" id="SPF33378.1"/>
    </source>
</evidence>
<dbReference type="CDD" id="cd04301">
    <property type="entry name" value="NAT_SF"/>
    <property type="match status" value="1"/>
</dbReference>
<dbReference type="PANTHER" id="PTHR43072">
    <property type="entry name" value="N-ACETYLTRANSFERASE"/>
    <property type="match status" value="1"/>
</dbReference>
<dbReference type="EMBL" id="OMOF01000026">
    <property type="protein sequence ID" value="SPF33378.1"/>
    <property type="molecule type" value="Genomic_DNA"/>
</dbReference>
<evidence type="ECO:0000256" key="1">
    <source>
        <dbReference type="ARBA" id="ARBA00022679"/>
    </source>
</evidence>
<comment type="catalytic activity">
    <reaction evidence="4">
        <text>L-methionine sulfone + acetyl-CoA = N-acetyl-L-methionine sulfone + CoA + H(+)</text>
        <dbReference type="Rhea" id="RHEA:47656"/>
        <dbReference type="ChEBI" id="CHEBI:15378"/>
        <dbReference type="ChEBI" id="CHEBI:57287"/>
        <dbReference type="ChEBI" id="CHEBI:57288"/>
        <dbReference type="ChEBI" id="CHEBI:87824"/>
        <dbReference type="ChEBI" id="CHEBI:87825"/>
    </reaction>
</comment>
<dbReference type="OrthoDB" id="9798006at2"/>
<dbReference type="GO" id="GO:0016747">
    <property type="term" value="F:acyltransferase activity, transferring groups other than amino-acyl groups"/>
    <property type="evidence" value="ECO:0007669"/>
    <property type="project" value="InterPro"/>
</dbReference>
<evidence type="ECO:0000256" key="4">
    <source>
        <dbReference type="ARBA" id="ARBA00051334"/>
    </source>
</evidence>
<dbReference type="InterPro" id="IPR000182">
    <property type="entry name" value="GNAT_dom"/>
</dbReference>
<dbReference type="Proteomes" id="UP000238916">
    <property type="component" value="Unassembled WGS sequence"/>
</dbReference>
<dbReference type="EC" id="2.3.1.-" evidence="6"/>
<evidence type="ECO:0000313" key="7">
    <source>
        <dbReference type="Proteomes" id="UP000238916"/>
    </source>
</evidence>
<dbReference type="InterPro" id="IPR016181">
    <property type="entry name" value="Acyl_CoA_acyltransferase"/>
</dbReference>
<organism evidence="6 7">
    <name type="scientific">Candidatus Desulfosporosinus infrequens</name>
    <dbReference type="NCBI Taxonomy" id="2043169"/>
    <lineage>
        <taxon>Bacteria</taxon>
        <taxon>Bacillati</taxon>
        <taxon>Bacillota</taxon>
        <taxon>Clostridia</taxon>
        <taxon>Eubacteriales</taxon>
        <taxon>Desulfitobacteriaceae</taxon>
        <taxon>Desulfosporosinus</taxon>
    </lineage>
</organism>
<dbReference type="PANTHER" id="PTHR43072:SF23">
    <property type="entry name" value="UPF0039 PROTEIN C11D3.02C"/>
    <property type="match status" value="1"/>
</dbReference>
<sequence>MIRQAVENDLCQILEIYNDAILNTTAVYTYNVQTLEDRMLWFRKKNEDKFPVLVSEEKHKVIGFATFGPFRTWPAYKYTIEHSVYVHNGYRHHGVGTALIKEIIRMADERKFATIVAGIDAFNENSLKLHQKLGFEYSGTVRRAGFKFGKWLDLAFYQLNLPGPENPEDG</sequence>
<evidence type="ECO:0000256" key="3">
    <source>
        <dbReference type="ARBA" id="ARBA00050603"/>
    </source>
</evidence>
<evidence type="ECO:0000256" key="2">
    <source>
        <dbReference type="ARBA" id="ARBA00023315"/>
    </source>
</evidence>
<feature type="domain" description="N-acetyltransferase" evidence="5">
    <location>
        <begin position="1"/>
        <end position="153"/>
    </location>
</feature>
<dbReference type="AlphaFoldDB" id="A0A2U3K186"/>
<keyword evidence="1 6" id="KW-0808">Transferase</keyword>
<comment type="catalytic activity">
    <reaction evidence="3">
        <text>L-methionine sulfoximine + acetyl-CoA = N-acetyl-L-methionine sulfoximine + CoA + H(+)</text>
        <dbReference type="Rhea" id="RHEA:47660"/>
        <dbReference type="ChEBI" id="CHEBI:15378"/>
        <dbReference type="ChEBI" id="CHEBI:57287"/>
        <dbReference type="ChEBI" id="CHEBI:57288"/>
        <dbReference type="ChEBI" id="CHEBI:87826"/>
        <dbReference type="ChEBI" id="CHEBI:87827"/>
    </reaction>
</comment>